<dbReference type="Proteomes" id="UP000177328">
    <property type="component" value="Unassembled WGS sequence"/>
</dbReference>
<dbReference type="Gene3D" id="3.40.50.1820">
    <property type="entry name" value="alpha/beta hydrolase"/>
    <property type="match status" value="1"/>
</dbReference>
<dbReference type="PANTHER" id="PTHR43358">
    <property type="entry name" value="ALPHA/BETA-HYDROLASE"/>
    <property type="match status" value="1"/>
</dbReference>
<accession>A0A1F5KJS5</accession>
<dbReference type="EMBL" id="MFDD01000002">
    <property type="protein sequence ID" value="OGE41089.1"/>
    <property type="molecule type" value="Genomic_DNA"/>
</dbReference>
<name>A0A1F5KJS5_9BACT</name>
<sequence length="287" mass="32392">MILIVVLFITIPTGLFLYTWYRLHVKLNLHSENSKRSLPTGWETKTQFVLNTDNQKIAYWYFPNDKLKAVVILVHGYSVPGGKSQMLGHAEYLQEAGYSTVLLDLRSFGESEGKKITLGVNEWKDVEAVFDCIKSLPENKDKKIGFLGVSMGAVTSILATGKTGKGDFVIASVPYANFQSMFYSQIKAAGLPSTIFYPFMKASALVELGKDYEKFTPLAVIKNIKTPILLISAQQDQDVNSQDAKVLYGLANQPKEYWEIDSHHDIFDEHPQEFKDKVLSFLQKYTQ</sequence>
<evidence type="ECO:0000259" key="1">
    <source>
        <dbReference type="Pfam" id="PF12146"/>
    </source>
</evidence>
<comment type="caution">
    <text evidence="2">The sequence shown here is derived from an EMBL/GenBank/DDBJ whole genome shotgun (WGS) entry which is preliminary data.</text>
</comment>
<gene>
    <name evidence="2" type="ORF">A3D25_00940</name>
</gene>
<dbReference type="InterPro" id="IPR029058">
    <property type="entry name" value="AB_hydrolase_fold"/>
</dbReference>
<dbReference type="SUPFAM" id="SSF53474">
    <property type="entry name" value="alpha/beta-Hydrolases"/>
    <property type="match status" value="1"/>
</dbReference>
<proteinExistence type="predicted"/>
<protein>
    <recommendedName>
        <fullName evidence="1">Serine aminopeptidase S33 domain-containing protein</fullName>
    </recommendedName>
</protein>
<dbReference type="Pfam" id="PF12146">
    <property type="entry name" value="Hydrolase_4"/>
    <property type="match status" value="1"/>
</dbReference>
<dbReference type="AlphaFoldDB" id="A0A1F5KJS5"/>
<evidence type="ECO:0000313" key="3">
    <source>
        <dbReference type="Proteomes" id="UP000177328"/>
    </source>
</evidence>
<dbReference type="PANTHER" id="PTHR43358:SF4">
    <property type="entry name" value="ALPHA_BETA HYDROLASE FOLD-1 DOMAIN-CONTAINING PROTEIN"/>
    <property type="match status" value="1"/>
</dbReference>
<evidence type="ECO:0000313" key="2">
    <source>
        <dbReference type="EMBL" id="OGE41089.1"/>
    </source>
</evidence>
<reference evidence="2 3" key="1">
    <citation type="journal article" date="2016" name="Nat. Commun.">
        <title>Thousands of microbial genomes shed light on interconnected biogeochemical processes in an aquifer system.</title>
        <authorList>
            <person name="Anantharaman K."/>
            <person name="Brown C.T."/>
            <person name="Hug L.A."/>
            <person name="Sharon I."/>
            <person name="Castelle C.J."/>
            <person name="Probst A.J."/>
            <person name="Thomas B.C."/>
            <person name="Singh A."/>
            <person name="Wilkins M.J."/>
            <person name="Karaoz U."/>
            <person name="Brodie E.L."/>
            <person name="Williams K.H."/>
            <person name="Hubbard S.S."/>
            <person name="Banfield J.F."/>
        </authorList>
    </citation>
    <scope>NUCLEOTIDE SEQUENCE [LARGE SCALE GENOMIC DNA]</scope>
</reference>
<dbReference type="InterPro" id="IPR022742">
    <property type="entry name" value="Hydrolase_4"/>
</dbReference>
<organism evidence="2 3">
    <name type="scientific">Candidatus Daviesbacteria bacterium RIFCSPHIGHO2_02_FULL_43_12</name>
    <dbReference type="NCBI Taxonomy" id="1797776"/>
    <lineage>
        <taxon>Bacteria</taxon>
        <taxon>Candidatus Daviesiibacteriota</taxon>
    </lineage>
</organism>
<dbReference type="InterPro" id="IPR052920">
    <property type="entry name" value="DNA-binding_regulatory"/>
</dbReference>
<feature type="domain" description="Serine aminopeptidase S33" evidence="1">
    <location>
        <begin position="66"/>
        <end position="186"/>
    </location>
</feature>